<keyword evidence="1" id="KW-0732">Signal</keyword>
<reference evidence="2 3" key="1">
    <citation type="submission" date="2017-11" db="EMBL/GenBank/DDBJ databases">
        <title>Genomic Encyclopedia of Archaeal and Bacterial Type Strains, Phase II (KMG-II): From Individual Species to Whole Genera.</title>
        <authorList>
            <person name="Goeker M."/>
        </authorList>
    </citation>
    <scope>NUCLEOTIDE SEQUENCE [LARGE SCALE GENOMIC DNA]</scope>
    <source>
        <strain evidence="2 3">DSM 28175</strain>
    </source>
</reference>
<evidence type="ECO:0000313" key="3">
    <source>
        <dbReference type="Proteomes" id="UP000242687"/>
    </source>
</evidence>
<accession>A0A2H9VPE5</accession>
<dbReference type="Proteomes" id="UP000242687">
    <property type="component" value="Unassembled WGS sequence"/>
</dbReference>
<dbReference type="AlphaFoldDB" id="A0A2H9VPE5"/>
<feature type="signal peptide" evidence="1">
    <location>
        <begin position="1"/>
        <end position="24"/>
    </location>
</feature>
<dbReference type="Pfam" id="PF13852">
    <property type="entry name" value="DUF4197"/>
    <property type="match status" value="1"/>
</dbReference>
<dbReference type="OrthoDB" id="5292580at2"/>
<organism evidence="2 3">
    <name type="scientific">Mucilaginibacter auburnensis</name>
    <dbReference type="NCBI Taxonomy" id="1457233"/>
    <lineage>
        <taxon>Bacteria</taxon>
        <taxon>Pseudomonadati</taxon>
        <taxon>Bacteroidota</taxon>
        <taxon>Sphingobacteriia</taxon>
        <taxon>Sphingobacteriales</taxon>
        <taxon>Sphingobacteriaceae</taxon>
        <taxon>Mucilaginibacter</taxon>
    </lineage>
</organism>
<evidence type="ECO:0000256" key="1">
    <source>
        <dbReference type="SAM" id="SignalP"/>
    </source>
</evidence>
<evidence type="ECO:0000313" key="2">
    <source>
        <dbReference type="EMBL" id="PJJ80215.1"/>
    </source>
</evidence>
<name>A0A2H9VPE5_9SPHI</name>
<keyword evidence="3" id="KW-1185">Reference proteome</keyword>
<dbReference type="InterPro" id="IPR025245">
    <property type="entry name" value="DUF4197"/>
</dbReference>
<comment type="caution">
    <text evidence="2">The sequence shown here is derived from an EMBL/GenBank/DDBJ whole genome shotgun (WGS) entry which is preliminary data.</text>
</comment>
<proteinExistence type="predicted"/>
<sequence>MKKNFYLLLPLLLIALPFSGCDVAQQAATAVINSQGQPSTLEITTALKQALEQGSTNSTAELSAVDGFFANAAVKILFPPEARKAESTLRSIGLGKLADDVILSLNRAAEDAAKQAKPIFVNAVKQMTLQDVTNILFGSQDAATQYFKRTTTPDLLSKFKPVIQVSLNKVGATRYYTDAVNAYNKIPLVTKLNPDIADYATQKAIEGVFYEIAQEELKIRQNISARTTPLMQKVFAYAEKNKNGGRH</sequence>
<feature type="chain" id="PRO_5014145676" evidence="1">
    <location>
        <begin position="25"/>
        <end position="247"/>
    </location>
</feature>
<dbReference type="RefSeq" id="WP_100342506.1">
    <property type="nucleotide sequence ID" value="NZ_PGFJ01000002.1"/>
</dbReference>
<dbReference type="EMBL" id="PGFJ01000002">
    <property type="protein sequence ID" value="PJJ80215.1"/>
    <property type="molecule type" value="Genomic_DNA"/>
</dbReference>
<gene>
    <name evidence="2" type="ORF">CLV57_3362</name>
</gene>
<protein>
    <submittedName>
        <fullName evidence="2">Uncharacterized protein DUF4197</fullName>
    </submittedName>
</protein>